<gene>
    <name evidence="4" type="ORF">D9613_008900</name>
</gene>
<protein>
    <recommendedName>
        <fullName evidence="3">GST N-terminal domain-containing protein</fullName>
    </recommendedName>
</protein>
<evidence type="ECO:0000256" key="1">
    <source>
        <dbReference type="SAM" id="MobiDB-lite"/>
    </source>
</evidence>
<proteinExistence type="predicted"/>
<dbReference type="PROSITE" id="PS50404">
    <property type="entry name" value="GST_NTER"/>
    <property type="match status" value="1"/>
</dbReference>
<feature type="signal peptide" evidence="2">
    <location>
        <begin position="1"/>
        <end position="20"/>
    </location>
</feature>
<keyword evidence="2" id="KW-0732">Signal</keyword>
<dbReference type="CDD" id="cd00299">
    <property type="entry name" value="GST_C_family"/>
    <property type="match status" value="1"/>
</dbReference>
<dbReference type="Proteomes" id="UP000521872">
    <property type="component" value="Unassembled WGS sequence"/>
</dbReference>
<evidence type="ECO:0000313" key="5">
    <source>
        <dbReference type="Proteomes" id="UP000521872"/>
    </source>
</evidence>
<dbReference type="PANTHER" id="PTHR43968">
    <property type="match status" value="1"/>
</dbReference>
<name>A0A8H4QTD5_9AGAR</name>
<feature type="region of interest" description="Disordered" evidence="1">
    <location>
        <begin position="44"/>
        <end position="63"/>
    </location>
</feature>
<dbReference type="InterPro" id="IPR004045">
    <property type="entry name" value="Glutathione_S-Trfase_N"/>
</dbReference>
<dbReference type="AlphaFoldDB" id="A0A8H4QTD5"/>
<dbReference type="InterPro" id="IPR036282">
    <property type="entry name" value="Glutathione-S-Trfase_C_sf"/>
</dbReference>
<dbReference type="Gene3D" id="1.20.1050.10">
    <property type="match status" value="1"/>
</dbReference>
<organism evidence="4 5">
    <name type="scientific">Agrocybe pediades</name>
    <dbReference type="NCBI Taxonomy" id="84607"/>
    <lineage>
        <taxon>Eukaryota</taxon>
        <taxon>Fungi</taxon>
        <taxon>Dikarya</taxon>
        <taxon>Basidiomycota</taxon>
        <taxon>Agaricomycotina</taxon>
        <taxon>Agaricomycetes</taxon>
        <taxon>Agaricomycetidae</taxon>
        <taxon>Agaricales</taxon>
        <taxon>Agaricineae</taxon>
        <taxon>Strophariaceae</taxon>
        <taxon>Agrocybe</taxon>
    </lineage>
</organism>
<dbReference type="InterPro" id="IPR036249">
    <property type="entry name" value="Thioredoxin-like_sf"/>
</dbReference>
<dbReference type="PANTHER" id="PTHR43968:SF8">
    <property type="entry name" value="S-TRANSFERASE, PUTATIVE (AFU_ORTHOLOGUE AFUA_2G00590)-RELATED"/>
    <property type="match status" value="1"/>
</dbReference>
<dbReference type="Pfam" id="PF13409">
    <property type="entry name" value="GST_N_2"/>
    <property type="match status" value="1"/>
</dbReference>
<dbReference type="InterPro" id="IPR040079">
    <property type="entry name" value="Glutathione_S-Trfase"/>
</dbReference>
<evidence type="ECO:0000313" key="4">
    <source>
        <dbReference type="EMBL" id="KAF4616518.1"/>
    </source>
</evidence>
<dbReference type="SUPFAM" id="SSF47616">
    <property type="entry name" value="GST C-terminal domain-like"/>
    <property type="match status" value="1"/>
</dbReference>
<evidence type="ECO:0000256" key="2">
    <source>
        <dbReference type="SAM" id="SignalP"/>
    </source>
</evidence>
<dbReference type="SFLD" id="SFLDS00019">
    <property type="entry name" value="Glutathione_Transferase_(cytos"/>
    <property type="match status" value="1"/>
</dbReference>
<dbReference type="SFLD" id="SFLDG00358">
    <property type="entry name" value="Main_(cytGST)"/>
    <property type="match status" value="1"/>
</dbReference>
<dbReference type="Gene3D" id="3.40.30.10">
    <property type="entry name" value="Glutaredoxin"/>
    <property type="match status" value="1"/>
</dbReference>
<evidence type="ECO:0000259" key="3">
    <source>
        <dbReference type="PROSITE" id="PS50404"/>
    </source>
</evidence>
<reference evidence="4 5" key="1">
    <citation type="submission" date="2019-12" db="EMBL/GenBank/DDBJ databases">
        <authorList>
            <person name="Floudas D."/>
            <person name="Bentzer J."/>
            <person name="Ahren D."/>
            <person name="Johansson T."/>
            <person name="Persson P."/>
            <person name="Tunlid A."/>
        </authorList>
    </citation>
    <scope>NUCLEOTIDE SEQUENCE [LARGE SCALE GENOMIC DNA]</scope>
    <source>
        <strain evidence="4 5">CBS 102.39</strain>
    </source>
</reference>
<dbReference type="CDD" id="cd00570">
    <property type="entry name" value="GST_N_family"/>
    <property type="match status" value="1"/>
</dbReference>
<feature type="domain" description="GST N-terminal" evidence="3">
    <location>
        <begin position="250"/>
        <end position="341"/>
    </location>
</feature>
<accession>A0A8H4QTD5</accession>
<dbReference type="InterPro" id="IPR050983">
    <property type="entry name" value="GST_Omega/HSP26"/>
</dbReference>
<dbReference type="SUPFAM" id="SSF52833">
    <property type="entry name" value="Thioredoxin-like"/>
    <property type="match status" value="1"/>
</dbReference>
<keyword evidence="5" id="KW-1185">Reference proteome</keyword>
<dbReference type="EMBL" id="JAACJL010000031">
    <property type="protein sequence ID" value="KAF4616518.1"/>
    <property type="molecule type" value="Genomic_DNA"/>
</dbReference>
<feature type="chain" id="PRO_5034689681" description="GST N-terminal domain-containing protein" evidence="2">
    <location>
        <begin position="21"/>
        <end position="487"/>
    </location>
</feature>
<dbReference type="GO" id="GO:0005737">
    <property type="term" value="C:cytoplasm"/>
    <property type="evidence" value="ECO:0007669"/>
    <property type="project" value="TreeGrafter"/>
</dbReference>
<comment type="caution">
    <text evidence="4">The sequence shown here is derived from an EMBL/GenBank/DDBJ whole genome shotgun (WGS) entry which is preliminary data.</text>
</comment>
<sequence length="487" mass="53626">MRFLPITLTTCLLAAFLVIAAPLPCASPSKGMSRTQASPNIEYEQHSLAQSREPAEGMFSRAASATGASPKIVQRSFFSGAKHALKAIRNPLAAVSHVLAQHAAKGKPPIGSIVHVAPKHTTQPLLTDKNDKPLSGANRPHPAVVVGHSLLFKTIRIAPISHNPPEPNVDLHRILTNGVHGNIPHLTGKVYTGGRVKVHVDHVSQDKNNRHLNSKGVEKLKKLQALILLSLVSELSRRISDHRINFRMPEQITLYTAKICPWAHRAELALKESKLPYKHYEIDLTNKPEWYAPKVNPASKVPAVAYGGPDVSPDTPSPESQKIAESGVLLEFFADLSTEVALLPKDPVLRAKARFFIETASPKVAGAFGGALHRGEDPENFLSAIEVVQSLLPAEGYAIGEWSIADAAITPFFARAEQVFKNDIGKYEEGKGKQAWAKLESDEKYARFRKYYSDLKNRDSFKETFHPDYVKESFLKRFPRSAQPSSQ</sequence>